<dbReference type="SMART" id="SM00226">
    <property type="entry name" value="LMWPc"/>
    <property type="match status" value="1"/>
</dbReference>
<gene>
    <name evidence="6" type="ORF">MNBD_GAMMA24-2004</name>
</gene>
<accession>A0A3B1BIB3</accession>
<dbReference type="GO" id="GO:0004725">
    <property type="term" value="F:protein tyrosine phosphatase activity"/>
    <property type="evidence" value="ECO:0007669"/>
    <property type="project" value="UniProtKB-EC"/>
</dbReference>
<dbReference type="InterPro" id="IPR017867">
    <property type="entry name" value="Tyr_phospatase_low_mol_wt"/>
</dbReference>
<dbReference type="AlphaFoldDB" id="A0A3B1BIB3"/>
<evidence type="ECO:0000259" key="5">
    <source>
        <dbReference type="SMART" id="SM00226"/>
    </source>
</evidence>
<comment type="similarity">
    <text evidence="1">Belongs to the low molecular weight phosphotyrosine protein phosphatase family.</text>
</comment>
<keyword evidence="3 6" id="KW-0378">Hydrolase</keyword>
<dbReference type="CDD" id="cd16343">
    <property type="entry name" value="LMWPTP"/>
    <property type="match status" value="1"/>
</dbReference>
<evidence type="ECO:0000313" key="6">
    <source>
        <dbReference type="EMBL" id="VAX14231.1"/>
    </source>
</evidence>
<dbReference type="InterPro" id="IPR036196">
    <property type="entry name" value="Ptyr_pPase_sf"/>
</dbReference>
<organism evidence="6">
    <name type="scientific">hydrothermal vent metagenome</name>
    <dbReference type="NCBI Taxonomy" id="652676"/>
    <lineage>
        <taxon>unclassified sequences</taxon>
        <taxon>metagenomes</taxon>
        <taxon>ecological metagenomes</taxon>
    </lineage>
</organism>
<dbReference type="InterPro" id="IPR023485">
    <property type="entry name" value="Ptyr_pPase"/>
</dbReference>
<dbReference type="EMBL" id="UOFZ01000167">
    <property type="protein sequence ID" value="VAX14231.1"/>
    <property type="molecule type" value="Genomic_DNA"/>
</dbReference>
<evidence type="ECO:0000256" key="1">
    <source>
        <dbReference type="ARBA" id="ARBA00011063"/>
    </source>
</evidence>
<dbReference type="PRINTS" id="PR00719">
    <property type="entry name" value="LMWPTPASE"/>
</dbReference>
<evidence type="ECO:0000256" key="4">
    <source>
        <dbReference type="ARBA" id="ARBA00022912"/>
    </source>
</evidence>
<dbReference type="SUPFAM" id="SSF52788">
    <property type="entry name" value="Phosphotyrosine protein phosphatases I"/>
    <property type="match status" value="1"/>
</dbReference>
<feature type="domain" description="Phosphotyrosine protein phosphatase I" evidence="5">
    <location>
        <begin position="2"/>
        <end position="143"/>
    </location>
</feature>
<name>A0A3B1BIB3_9ZZZZ</name>
<evidence type="ECO:0000256" key="3">
    <source>
        <dbReference type="ARBA" id="ARBA00022801"/>
    </source>
</evidence>
<sequence length="152" mass="17497">MGNICRSPTAEGAFRHLVCQHDLERHIKTDSAGTHAYHIGERPDRRAQQAALSRGLDISDLRARKVKPADFKKFHYVIAMDQDNYQLLAEMAPEGMQDRLRLFLEFAPNLQENEVPDPYYGGPKGFEYVFDLVEEASRGLLDEIREKHLEQK</sequence>
<evidence type="ECO:0000256" key="2">
    <source>
        <dbReference type="ARBA" id="ARBA00013064"/>
    </source>
</evidence>
<proteinExistence type="inferred from homology"/>
<dbReference type="Pfam" id="PF01451">
    <property type="entry name" value="LMWPc"/>
    <property type="match status" value="1"/>
</dbReference>
<reference evidence="6" key="1">
    <citation type="submission" date="2018-06" db="EMBL/GenBank/DDBJ databases">
        <authorList>
            <person name="Zhirakovskaya E."/>
        </authorList>
    </citation>
    <scope>NUCLEOTIDE SEQUENCE</scope>
</reference>
<dbReference type="PANTHER" id="PTHR11717">
    <property type="entry name" value="LOW MOLECULAR WEIGHT PROTEIN TYROSINE PHOSPHATASE"/>
    <property type="match status" value="1"/>
</dbReference>
<keyword evidence="4" id="KW-0904">Protein phosphatase</keyword>
<protein>
    <recommendedName>
        <fullName evidence="2">protein-tyrosine-phosphatase</fullName>
        <ecNumber evidence="2">3.1.3.48</ecNumber>
    </recommendedName>
</protein>
<dbReference type="Gene3D" id="3.40.50.2300">
    <property type="match status" value="1"/>
</dbReference>
<dbReference type="PANTHER" id="PTHR11717:SF7">
    <property type="entry name" value="LOW MOLECULAR WEIGHT PHOSPHOTYROSINE PROTEIN PHOSPHATASE"/>
    <property type="match status" value="1"/>
</dbReference>
<dbReference type="EC" id="3.1.3.48" evidence="2"/>
<dbReference type="InterPro" id="IPR050438">
    <property type="entry name" value="LMW_PTPase"/>
</dbReference>